<evidence type="ECO:0000313" key="12">
    <source>
        <dbReference type="EMBL" id="TQV80121.1"/>
    </source>
</evidence>
<dbReference type="SUPFAM" id="SSF55874">
    <property type="entry name" value="ATPase domain of HSP90 chaperone/DNA topoisomerase II/histidine kinase"/>
    <property type="match status" value="1"/>
</dbReference>
<dbReference type="PRINTS" id="PR00344">
    <property type="entry name" value="BCTRLSENSOR"/>
</dbReference>
<dbReference type="CDD" id="cd00082">
    <property type="entry name" value="HisKA"/>
    <property type="match status" value="1"/>
</dbReference>
<protein>
    <recommendedName>
        <fullName evidence="3">histidine kinase</fullName>
        <ecNumber evidence="3">2.7.13.3</ecNumber>
    </recommendedName>
</protein>
<feature type="transmembrane region" description="Helical" evidence="10">
    <location>
        <begin position="20"/>
        <end position="38"/>
    </location>
</feature>
<dbReference type="RefSeq" id="WP_142904220.1">
    <property type="nucleotide sequence ID" value="NZ_ML660092.1"/>
</dbReference>
<evidence type="ECO:0000256" key="6">
    <source>
        <dbReference type="ARBA" id="ARBA00022692"/>
    </source>
</evidence>
<keyword evidence="8 10" id="KW-1133">Transmembrane helix</keyword>
<evidence type="ECO:0000256" key="8">
    <source>
        <dbReference type="ARBA" id="ARBA00022989"/>
    </source>
</evidence>
<dbReference type="GO" id="GO:0000155">
    <property type="term" value="F:phosphorelay sensor kinase activity"/>
    <property type="evidence" value="ECO:0007669"/>
    <property type="project" value="InterPro"/>
</dbReference>
<gene>
    <name evidence="12" type="ORF">FKG94_10660</name>
</gene>
<evidence type="ECO:0000256" key="3">
    <source>
        <dbReference type="ARBA" id="ARBA00012438"/>
    </source>
</evidence>
<feature type="domain" description="Histidine kinase" evidence="11">
    <location>
        <begin position="218"/>
        <end position="421"/>
    </location>
</feature>
<dbReference type="AlphaFoldDB" id="A0A545TSK4"/>
<evidence type="ECO:0000256" key="7">
    <source>
        <dbReference type="ARBA" id="ARBA00022777"/>
    </source>
</evidence>
<dbReference type="PROSITE" id="PS50109">
    <property type="entry name" value="HIS_KIN"/>
    <property type="match status" value="1"/>
</dbReference>
<comment type="subcellular location">
    <subcellularLocation>
        <location evidence="2">Membrane</location>
    </subcellularLocation>
</comment>
<comment type="catalytic activity">
    <reaction evidence="1">
        <text>ATP + protein L-histidine = ADP + protein N-phospho-L-histidine.</text>
        <dbReference type="EC" id="2.7.13.3"/>
    </reaction>
</comment>
<dbReference type="OrthoDB" id="9785252at2"/>
<dbReference type="GO" id="GO:0005886">
    <property type="term" value="C:plasma membrane"/>
    <property type="evidence" value="ECO:0007669"/>
    <property type="project" value="TreeGrafter"/>
</dbReference>
<proteinExistence type="predicted"/>
<evidence type="ECO:0000313" key="13">
    <source>
        <dbReference type="Proteomes" id="UP000319732"/>
    </source>
</evidence>
<dbReference type="SUPFAM" id="SSF47384">
    <property type="entry name" value="Homodimeric domain of signal transducing histidine kinase"/>
    <property type="match status" value="1"/>
</dbReference>
<feature type="transmembrane region" description="Helical" evidence="10">
    <location>
        <begin position="162"/>
        <end position="183"/>
    </location>
</feature>
<dbReference type="Gene3D" id="1.10.287.130">
    <property type="match status" value="1"/>
</dbReference>
<dbReference type="InterPro" id="IPR036097">
    <property type="entry name" value="HisK_dim/P_sf"/>
</dbReference>
<dbReference type="InterPro" id="IPR003661">
    <property type="entry name" value="HisK_dim/P_dom"/>
</dbReference>
<keyword evidence="5" id="KW-0808">Transferase</keyword>
<comment type="caution">
    <text evidence="12">The sequence shown here is derived from an EMBL/GenBank/DDBJ whole genome shotgun (WGS) entry which is preliminary data.</text>
</comment>
<keyword evidence="9 10" id="KW-0472">Membrane</keyword>
<evidence type="ECO:0000259" key="11">
    <source>
        <dbReference type="PROSITE" id="PS50109"/>
    </source>
</evidence>
<dbReference type="InterPro" id="IPR004358">
    <property type="entry name" value="Sig_transdc_His_kin-like_C"/>
</dbReference>
<keyword evidence="6 10" id="KW-0812">Transmembrane</keyword>
<dbReference type="InterPro" id="IPR003594">
    <property type="entry name" value="HATPase_dom"/>
</dbReference>
<dbReference type="EC" id="2.7.13.3" evidence="3"/>
<feature type="transmembrane region" description="Helical" evidence="10">
    <location>
        <begin position="125"/>
        <end position="142"/>
    </location>
</feature>
<feature type="transmembrane region" description="Helical" evidence="10">
    <location>
        <begin position="44"/>
        <end position="66"/>
    </location>
</feature>
<evidence type="ECO:0000256" key="10">
    <source>
        <dbReference type="SAM" id="Phobius"/>
    </source>
</evidence>
<dbReference type="InterPro" id="IPR005467">
    <property type="entry name" value="His_kinase_dom"/>
</dbReference>
<evidence type="ECO:0000256" key="9">
    <source>
        <dbReference type="ARBA" id="ARBA00023136"/>
    </source>
</evidence>
<sequence length="434" mass="47104">MSKLPLALSAPKQNLRRLLAIRSVLVVSLLAAIAFAHFSRQLPLPYATLTLILAGLTIISTLTLVRLGRSWPVTEGEFFGQIVIDIASVTLLLYFSGGAGNPFVSYYLVPLSISAATLAWHYTWIVALLSLAAYSGLLFYSLPIAELAPPSGHHHAGGELNLHIIGMWLNFVVSAGLITYFVVKMAAALREQEAQLAAHREDNLRDEQLMAVATLAAGTAHELGTPLSTIKVLLAEMRADYRDNRSLNDDLALLQSQVDHCRDTLHQLVRQAGQASGDGPRSLRAYCNQLIDKWLLMRPDVKAKIRFNATGGDREASIHPTVDQSIINLLNNAADASPEQVEVDIDWTEQQLCIDIGDRGKGVPVELADQLGKPFLTSKGKGLGLGLFLTHATLSRYNGTVKLYNREGGGTLTELRLALAPTETASAPAPHYAH</sequence>
<dbReference type="EMBL" id="VHSG01000010">
    <property type="protein sequence ID" value="TQV80121.1"/>
    <property type="molecule type" value="Genomic_DNA"/>
</dbReference>
<accession>A0A545TSK4</accession>
<dbReference type="Pfam" id="PF02518">
    <property type="entry name" value="HATPase_c"/>
    <property type="match status" value="1"/>
</dbReference>
<organism evidence="12 13">
    <name type="scientific">Exilibacterium tricleocarpae</name>
    <dbReference type="NCBI Taxonomy" id="2591008"/>
    <lineage>
        <taxon>Bacteria</taxon>
        <taxon>Pseudomonadati</taxon>
        <taxon>Pseudomonadota</taxon>
        <taxon>Gammaproteobacteria</taxon>
        <taxon>Cellvibrionales</taxon>
        <taxon>Cellvibrionaceae</taxon>
        <taxon>Exilibacterium</taxon>
    </lineage>
</organism>
<evidence type="ECO:0000256" key="5">
    <source>
        <dbReference type="ARBA" id="ARBA00022679"/>
    </source>
</evidence>
<keyword evidence="4" id="KW-0597">Phosphoprotein</keyword>
<keyword evidence="7 12" id="KW-0418">Kinase</keyword>
<dbReference type="InterPro" id="IPR036890">
    <property type="entry name" value="HATPase_C_sf"/>
</dbReference>
<evidence type="ECO:0000256" key="2">
    <source>
        <dbReference type="ARBA" id="ARBA00004370"/>
    </source>
</evidence>
<reference evidence="12 13" key="1">
    <citation type="submission" date="2019-06" db="EMBL/GenBank/DDBJ databases">
        <title>Whole genome sequence for Cellvibrionaceae sp. R142.</title>
        <authorList>
            <person name="Wang G."/>
        </authorList>
    </citation>
    <scope>NUCLEOTIDE SEQUENCE [LARGE SCALE GENOMIC DNA]</scope>
    <source>
        <strain evidence="12 13">R142</strain>
    </source>
</reference>
<evidence type="ECO:0000256" key="4">
    <source>
        <dbReference type="ARBA" id="ARBA00022553"/>
    </source>
</evidence>
<dbReference type="InterPro" id="IPR050428">
    <property type="entry name" value="TCS_sensor_his_kinase"/>
</dbReference>
<dbReference type="PANTHER" id="PTHR45436:SF1">
    <property type="entry name" value="SENSOR PROTEIN QSEC"/>
    <property type="match status" value="1"/>
</dbReference>
<name>A0A545TSK4_9GAMM</name>
<keyword evidence="13" id="KW-1185">Reference proteome</keyword>
<dbReference type="Gene3D" id="3.30.565.10">
    <property type="entry name" value="Histidine kinase-like ATPase, C-terminal domain"/>
    <property type="match status" value="1"/>
</dbReference>
<feature type="transmembrane region" description="Helical" evidence="10">
    <location>
        <begin position="78"/>
        <end position="97"/>
    </location>
</feature>
<dbReference type="Proteomes" id="UP000319732">
    <property type="component" value="Unassembled WGS sequence"/>
</dbReference>
<evidence type="ECO:0000256" key="1">
    <source>
        <dbReference type="ARBA" id="ARBA00000085"/>
    </source>
</evidence>
<dbReference type="SMART" id="SM00387">
    <property type="entry name" value="HATPase_c"/>
    <property type="match status" value="1"/>
</dbReference>
<dbReference type="PANTHER" id="PTHR45436">
    <property type="entry name" value="SENSOR HISTIDINE KINASE YKOH"/>
    <property type="match status" value="1"/>
</dbReference>